<dbReference type="PANTHER" id="PTHR20883">
    <property type="entry name" value="PHYTANOYL-COA DIOXYGENASE DOMAIN CONTAINING 1"/>
    <property type="match status" value="1"/>
</dbReference>
<evidence type="ECO:0000256" key="9">
    <source>
        <dbReference type="ARBA" id="ARBA00049228"/>
    </source>
</evidence>
<dbReference type="Pfam" id="PF05721">
    <property type="entry name" value="PhyH"/>
    <property type="match status" value="1"/>
</dbReference>
<evidence type="ECO:0000313" key="13">
    <source>
        <dbReference type="Proteomes" id="UP000245474"/>
    </source>
</evidence>
<evidence type="ECO:0000256" key="11">
    <source>
        <dbReference type="SAM" id="MobiDB-lite"/>
    </source>
</evidence>
<dbReference type="InterPro" id="IPR012774">
    <property type="entry name" value="EctD"/>
</dbReference>
<evidence type="ECO:0000256" key="2">
    <source>
        <dbReference type="ARBA" id="ARBA00004063"/>
    </source>
</evidence>
<gene>
    <name evidence="12" type="primary">thpD</name>
    <name evidence="12" type="ORF">DEM34_05525</name>
</gene>
<organism evidence="12 13">
    <name type="scientific">Sediminicurvatus halobius</name>
    <dbReference type="NCBI Taxonomy" id="2182432"/>
    <lineage>
        <taxon>Bacteria</taxon>
        <taxon>Pseudomonadati</taxon>
        <taxon>Pseudomonadota</taxon>
        <taxon>Gammaproteobacteria</taxon>
        <taxon>Chromatiales</taxon>
        <taxon>Ectothiorhodospiraceae</taxon>
        <taxon>Sediminicurvatus</taxon>
    </lineage>
</organism>
<comment type="function">
    <text evidence="2">Involved in the biosynthesis of 5-hydroxyectoine, called compatible solute, which helps organisms to survive extreme osmotic stress by acting as a highly soluble organic osmolyte. Catalyzes the 2-oxoglutarate-dependent selective hydroxylation of L-ectoine to yield (4S,5S)-5-hydroxyectoine.</text>
</comment>
<keyword evidence="6" id="KW-0223">Dioxygenase</keyword>
<evidence type="ECO:0000256" key="5">
    <source>
        <dbReference type="ARBA" id="ARBA00022723"/>
    </source>
</evidence>
<keyword evidence="8" id="KW-0408">Iron</keyword>
<evidence type="ECO:0000256" key="8">
    <source>
        <dbReference type="ARBA" id="ARBA00023004"/>
    </source>
</evidence>
<dbReference type="EMBL" id="QFFI01000006">
    <property type="protein sequence ID" value="PWG64341.1"/>
    <property type="molecule type" value="Genomic_DNA"/>
</dbReference>
<dbReference type="InterPro" id="IPR008775">
    <property type="entry name" value="Phytyl_CoA_dOase-like"/>
</dbReference>
<dbReference type="Gene3D" id="2.60.120.620">
    <property type="entry name" value="q2cbj1_9rhob like domain"/>
    <property type="match status" value="1"/>
</dbReference>
<protein>
    <recommendedName>
        <fullName evidence="10">Ectoine hydroxylase</fullName>
        <ecNumber evidence="10">1.14.11.55</ecNumber>
    </recommendedName>
</protein>
<evidence type="ECO:0000256" key="3">
    <source>
        <dbReference type="ARBA" id="ARBA00007851"/>
    </source>
</evidence>
<feature type="region of interest" description="Disordered" evidence="11">
    <location>
        <begin position="278"/>
        <end position="304"/>
    </location>
</feature>
<evidence type="ECO:0000313" key="12">
    <source>
        <dbReference type="EMBL" id="PWG64341.1"/>
    </source>
</evidence>
<dbReference type="AlphaFoldDB" id="A0A2U2N548"/>
<proteinExistence type="inferred from homology"/>
<keyword evidence="7" id="KW-0560">Oxidoreductase</keyword>
<comment type="caution">
    <text evidence="12">The sequence shown here is derived from an EMBL/GenBank/DDBJ whole genome shotgun (WGS) entry which is preliminary data.</text>
</comment>
<dbReference type="Proteomes" id="UP000245474">
    <property type="component" value="Unassembled WGS sequence"/>
</dbReference>
<evidence type="ECO:0000256" key="6">
    <source>
        <dbReference type="ARBA" id="ARBA00022964"/>
    </source>
</evidence>
<dbReference type="GO" id="GO:0005506">
    <property type="term" value="F:iron ion binding"/>
    <property type="evidence" value="ECO:0007669"/>
    <property type="project" value="UniProtKB-ARBA"/>
</dbReference>
<sequence>MENTRDRYPTRTQEALRMFPRLDPVVHTDEDRRWDGPLGEAEVEAFERDGFLFFPGFFGADEVAEFREELRRLEQEPSLRDWDGMVREPGSEEVRSVFAIHRPSISERLARLARDRRLLDRVQQLLASPTYIHQSRINYKPGFKGKGFNWHSDFETWHAEDGMPFMRAISCSIVLTDNHEFNGPLMLVPGSHRWFVPTVGETPEDNYRSSLKDQQVGVPDGDSLAALIREGGIEAAKGPAGSLLMFECNTLHASNANLSPDPRSNVFFVYNSVRNRPSGPFSAPKERPDFLAERSDFTALEPAD</sequence>
<accession>A0A2U2N548</accession>
<evidence type="ECO:0000256" key="4">
    <source>
        <dbReference type="ARBA" id="ARBA00011738"/>
    </source>
</evidence>
<evidence type="ECO:0000256" key="7">
    <source>
        <dbReference type="ARBA" id="ARBA00023002"/>
    </source>
</evidence>
<comment type="subunit">
    <text evidence="4">Homodimer.</text>
</comment>
<evidence type="ECO:0000256" key="10">
    <source>
        <dbReference type="NCBIfam" id="TIGR02408"/>
    </source>
</evidence>
<dbReference type="GO" id="GO:0016706">
    <property type="term" value="F:2-oxoglutarate-dependent dioxygenase activity"/>
    <property type="evidence" value="ECO:0007669"/>
    <property type="project" value="InterPro"/>
</dbReference>
<dbReference type="OrthoDB" id="9791262at2"/>
<dbReference type="SUPFAM" id="SSF51197">
    <property type="entry name" value="Clavaminate synthase-like"/>
    <property type="match status" value="1"/>
</dbReference>
<keyword evidence="5" id="KW-0479">Metal-binding</keyword>
<comment type="similarity">
    <text evidence="3">Belongs to the PhyH family. EctD subfamily.</text>
</comment>
<dbReference type="EC" id="1.14.11.55" evidence="10"/>
<dbReference type="PANTHER" id="PTHR20883:SF48">
    <property type="entry name" value="ECTOINE DIOXYGENASE"/>
    <property type="match status" value="1"/>
</dbReference>
<keyword evidence="13" id="KW-1185">Reference proteome</keyword>
<evidence type="ECO:0000256" key="1">
    <source>
        <dbReference type="ARBA" id="ARBA00001954"/>
    </source>
</evidence>
<dbReference type="NCBIfam" id="TIGR02408">
    <property type="entry name" value="ectoine_ThpD"/>
    <property type="match status" value="1"/>
</dbReference>
<reference evidence="12 13" key="1">
    <citation type="submission" date="2018-05" db="EMBL/GenBank/DDBJ databases">
        <title>Spiribacter halobius sp. nov., a moderately halophilic bacterium isolated from marine solar saltern.</title>
        <authorList>
            <person name="Zheng W.-S."/>
            <person name="Lu D.-C."/>
            <person name="Du Z.-J."/>
        </authorList>
    </citation>
    <scope>NUCLEOTIDE SEQUENCE [LARGE SCALE GENOMIC DNA]</scope>
    <source>
        <strain evidence="12 13">E85</strain>
    </source>
</reference>
<comment type="cofactor">
    <cofactor evidence="1">
        <name>Fe(2+)</name>
        <dbReference type="ChEBI" id="CHEBI:29033"/>
    </cofactor>
</comment>
<feature type="compositionally biased region" description="Basic and acidic residues" evidence="11">
    <location>
        <begin position="284"/>
        <end position="296"/>
    </location>
</feature>
<dbReference type="RefSeq" id="WP_109677079.1">
    <property type="nucleotide sequence ID" value="NZ_CP086615.1"/>
</dbReference>
<comment type="catalytic activity">
    <reaction evidence="9">
        <text>L-ectoine + 2-oxoglutarate + O2 = 5-hydroxyectoine + succinate + CO2</text>
        <dbReference type="Rhea" id="RHEA:45740"/>
        <dbReference type="ChEBI" id="CHEBI:15379"/>
        <dbReference type="ChEBI" id="CHEBI:16526"/>
        <dbReference type="ChEBI" id="CHEBI:16810"/>
        <dbReference type="ChEBI" id="CHEBI:30031"/>
        <dbReference type="ChEBI" id="CHEBI:58515"/>
        <dbReference type="ChEBI" id="CHEBI:85413"/>
        <dbReference type="EC" id="1.14.11.55"/>
    </reaction>
</comment>
<name>A0A2U2N548_9GAMM</name>